<accession>A0A1L0CYW0</accession>
<organism evidence="1 2">
    <name type="scientific">Sungouiella intermedia</name>
    <dbReference type="NCBI Taxonomy" id="45354"/>
    <lineage>
        <taxon>Eukaryota</taxon>
        <taxon>Fungi</taxon>
        <taxon>Dikarya</taxon>
        <taxon>Ascomycota</taxon>
        <taxon>Saccharomycotina</taxon>
        <taxon>Pichiomycetes</taxon>
        <taxon>Metschnikowiaceae</taxon>
        <taxon>Sungouiella</taxon>
    </lineage>
</organism>
<sequence length="284" mass="30806">MPVSSTPSKRVALAPINVNVNVSSPLHRRKFPGNFPLTPSLTPKFALTRSSSVVVPSTTSLALAPRSAESFSDYKITNSRNVKADLAATKLKLRLQLAFYKLKLKRDNLVAACPNIRVAKAKAPRPRTFHGSANVNLQKPRLGLRPLLTSVAQKLSPASNAGFGASTGSSSASASGNLRLYHIKQLSSFHNVYPNRLPLASGAQRLPPVHKILKTPIRTTTRTLMYNMTNSNSDETIDETGDETQQEIRRKDILGSSPLRGNSFGTPNSFSVAKSLLQLGLGYY</sequence>
<evidence type="ECO:0000313" key="2">
    <source>
        <dbReference type="Proteomes" id="UP000182259"/>
    </source>
</evidence>
<evidence type="ECO:0000313" key="1">
    <source>
        <dbReference type="EMBL" id="SGZ49396.1"/>
    </source>
</evidence>
<name>A0A1L0CYW0_9ASCO</name>
<gene>
    <name evidence="1" type="ORF">SAMEA4029009_CIC11G00000004227</name>
</gene>
<proteinExistence type="predicted"/>
<dbReference type="AlphaFoldDB" id="A0A1L0CYW0"/>
<reference evidence="1 2" key="1">
    <citation type="submission" date="2016-10" db="EMBL/GenBank/DDBJ databases">
        <authorList>
            <person name="de Groot N.N."/>
        </authorList>
    </citation>
    <scope>NUCLEOTIDE SEQUENCE [LARGE SCALE GENOMIC DNA]</scope>
    <source>
        <strain evidence="1 2">PYCC 4715</strain>
    </source>
</reference>
<dbReference type="Proteomes" id="UP000182259">
    <property type="component" value="Chromosome I"/>
</dbReference>
<protein>
    <submittedName>
        <fullName evidence="1">CIC11C00000004227</fullName>
    </submittedName>
</protein>
<dbReference type="EMBL" id="LT635764">
    <property type="protein sequence ID" value="SGZ49396.1"/>
    <property type="molecule type" value="Genomic_DNA"/>
</dbReference>